<evidence type="ECO:0000313" key="4">
    <source>
        <dbReference type="Proteomes" id="UP000242687"/>
    </source>
</evidence>
<protein>
    <submittedName>
        <fullName evidence="3">Putative autotransporter adhesin-like protein</fullName>
    </submittedName>
</protein>
<dbReference type="Proteomes" id="UP000242687">
    <property type="component" value="Unassembled WGS sequence"/>
</dbReference>
<feature type="signal peptide" evidence="1">
    <location>
        <begin position="1"/>
        <end position="22"/>
    </location>
</feature>
<dbReference type="AlphaFoldDB" id="A0A2H9VM64"/>
<reference evidence="3 4" key="1">
    <citation type="submission" date="2017-11" db="EMBL/GenBank/DDBJ databases">
        <title>Genomic Encyclopedia of Archaeal and Bacterial Type Strains, Phase II (KMG-II): From Individual Species to Whole Genera.</title>
        <authorList>
            <person name="Goeker M."/>
        </authorList>
    </citation>
    <scope>NUCLEOTIDE SEQUENCE [LARGE SCALE GENOMIC DNA]</scope>
    <source>
        <strain evidence="3 4">DSM 28175</strain>
    </source>
</reference>
<organism evidence="3 4">
    <name type="scientific">Mucilaginibacter auburnensis</name>
    <dbReference type="NCBI Taxonomy" id="1457233"/>
    <lineage>
        <taxon>Bacteria</taxon>
        <taxon>Pseudomonadati</taxon>
        <taxon>Bacteroidota</taxon>
        <taxon>Sphingobacteriia</taxon>
        <taxon>Sphingobacteriales</taxon>
        <taxon>Sphingobacteriaceae</taxon>
        <taxon>Mucilaginibacter</taxon>
    </lineage>
</organism>
<feature type="domain" description="Putative auto-transporter adhesin head GIN" evidence="2">
    <location>
        <begin position="43"/>
        <end position="224"/>
    </location>
</feature>
<gene>
    <name evidence="3" type="ORF">CLV57_2529</name>
</gene>
<evidence type="ECO:0000256" key="1">
    <source>
        <dbReference type="SAM" id="SignalP"/>
    </source>
</evidence>
<keyword evidence="1" id="KW-0732">Signal</keyword>
<comment type="caution">
    <text evidence="3">The sequence shown here is derived from an EMBL/GenBank/DDBJ whole genome shotgun (WGS) entry which is preliminary data.</text>
</comment>
<dbReference type="OrthoDB" id="5585143at2"/>
<name>A0A2H9VM64_9SPHI</name>
<dbReference type="EMBL" id="PGFJ01000002">
    <property type="protein sequence ID" value="PJJ79395.1"/>
    <property type="molecule type" value="Genomic_DNA"/>
</dbReference>
<keyword evidence="4" id="KW-1185">Reference proteome</keyword>
<dbReference type="PANTHER" id="PTHR39200">
    <property type="entry name" value="HYPOTHETICAL EXPORTED PROTEIN"/>
    <property type="match status" value="1"/>
</dbReference>
<feature type="chain" id="PRO_5014190167" evidence="1">
    <location>
        <begin position="23"/>
        <end position="241"/>
    </location>
</feature>
<dbReference type="PANTHER" id="PTHR39200:SF1">
    <property type="entry name" value="AUTO-TRANSPORTER ADHESIN HEAD GIN DOMAIN-CONTAINING PROTEIN-RELATED"/>
    <property type="match status" value="1"/>
</dbReference>
<evidence type="ECO:0000313" key="3">
    <source>
        <dbReference type="EMBL" id="PJJ79395.1"/>
    </source>
</evidence>
<proteinExistence type="predicted"/>
<dbReference type="InterPro" id="IPR021255">
    <property type="entry name" value="DUF2807"/>
</dbReference>
<dbReference type="RefSeq" id="WP_100341736.1">
    <property type="nucleotide sequence ID" value="NZ_PGFJ01000002.1"/>
</dbReference>
<dbReference type="Pfam" id="PF10988">
    <property type="entry name" value="DUF2807"/>
    <property type="match status" value="1"/>
</dbReference>
<accession>A0A2H9VM64</accession>
<dbReference type="PROSITE" id="PS51257">
    <property type="entry name" value="PROKAR_LIPOPROTEIN"/>
    <property type="match status" value="1"/>
</dbReference>
<dbReference type="Gene3D" id="2.160.20.120">
    <property type="match status" value="1"/>
</dbReference>
<evidence type="ECO:0000259" key="2">
    <source>
        <dbReference type="Pfam" id="PF10988"/>
    </source>
</evidence>
<sequence>MKVPYKFIGAAFLATILFTSQACKENCLQGSGNEKTDKRQLTAFSQLEITGSFNVTLVQDSSNAVTITADDNIVSVIKTDVSGDKLKISSDKKNLCSTKEIAITIGVRNLKAISASGAIDMASRGHLNLGDLDIDLAGATKLNLDVTAANIETEASGVNEITLKGQARSHKIEFSGSGNLKAFDLVTGNYNIESSGQSDCEINVLNELNIHTTGASEIKYKGTPTKINKSKTGALTLTKTD</sequence>